<evidence type="ECO:0000313" key="12">
    <source>
        <dbReference type="Proteomes" id="UP000231987"/>
    </source>
</evidence>
<evidence type="ECO:0000256" key="5">
    <source>
        <dbReference type="ARBA" id="ARBA00004892"/>
    </source>
</evidence>
<comment type="caution">
    <text evidence="11">The sequence shown here is derived from an EMBL/GenBank/DDBJ whole genome shotgun (WGS) entry which is preliminary data.</text>
</comment>
<evidence type="ECO:0000256" key="6">
    <source>
        <dbReference type="ARBA" id="ARBA00007389"/>
    </source>
</evidence>
<proteinExistence type="inferred from homology"/>
<evidence type="ECO:0000256" key="8">
    <source>
        <dbReference type="ARBA" id="ARBA00023004"/>
    </source>
</evidence>
<dbReference type="GO" id="GO:0008927">
    <property type="term" value="F:mannonate dehydratase activity"/>
    <property type="evidence" value="ECO:0007669"/>
    <property type="project" value="UniProtKB-EC"/>
</dbReference>
<evidence type="ECO:0000256" key="7">
    <source>
        <dbReference type="ARBA" id="ARBA00012927"/>
    </source>
</evidence>
<comment type="catalytic activity">
    <reaction evidence="1">
        <text>D-mannonate = 2-dehydro-3-deoxy-D-gluconate + H2O</text>
        <dbReference type="Rhea" id="RHEA:20097"/>
        <dbReference type="ChEBI" id="CHEBI:15377"/>
        <dbReference type="ChEBI" id="CHEBI:17767"/>
        <dbReference type="ChEBI" id="CHEBI:57990"/>
        <dbReference type="EC" id="4.2.1.8"/>
    </reaction>
</comment>
<accession>A0A2J0ZA55</accession>
<dbReference type="PANTHER" id="PTHR30387">
    <property type="entry name" value="MANNONATE DEHYDRATASE"/>
    <property type="match status" value="1"/>
</dbReference>
<evidence type="ECO:0000256" key="4">
    <source>
        <dbReference type="ARBA" id="ARBA00002713"/>
    </source>
</evidence>
<evidence type="ECO:0000256" key="10">
    <source>
        <dbReference type="ARBA" id="ARBA00023239"/>
    </source>
</evidence>
<evidence type="ECO:0000256" key="2">
    <source>
        <dbReference type="ARBA" id="ARBA00001936"/>
    </source>
</evidence>
<name>A0A2J0ZA55_RHIML</name>
<gene>
    <name evidence="11" type="ORF">CEJ86_04435</name>
</gene>
<evidence type="ECO:0000256" key="1">
    <source>
        <dbReference type="ARBA" id="ARBA00001794"/>
    </source>
</evidence>
<dbReference type="AlphaFoldDB" id="A0A2J0ZA55"/>
<dbReference type="UniPathway" id="UPA00246"/>
<dbReference type="GO" id="GO:0008198">
    <property type="term" value="F:ferrous iron binding"/>
    <property type="evidence" value="ECO:0007669"/>
    <property type="project" value="TreeGrafter"/>
</dbReference>
<comment type="similarity">
    <text evidence="6">Belongs to the mannonate dehydratase family.</text>
</comment>
<keyword evidence="9" id="KW-0464">Manganese</keyword>
<dbReference type="InterPro" id="IPR004628">
    <property type="entry name" value="Man_deHydtase"/>
</dbReference>
<dbReference type="EC" id="4.2.1.8" evidence="7"/>
<dbReference type="Pfam" id="PF03786">
    <property type="entry name" value="UxuA"/>
    <property type="match status" value="1"/>
</dbReference>
<comment type="pathway">
    <text evidence="5">Carbohydrate metabolism; pentose and glucuronate interconversion.</text>
</comment>
<evidence type="ECO:0000256" key="3">
    <source>
        <dbReference type="ARBA" id="ARBA00001954"/>
    </source>
</evidence>
<dbReference type="PANTHER" id="PTHR30387:SF2">
    <property type="entry name" value="MANNONATE DEHYDRATASE"/>
    <property type="match status" value="1"/>
</dbReference>
<sequence>MNSLKQQRGESCLKVGISLYGPLLSEAGARFASQLGVEDVVVHLTDYGRNADASAYAAGGVVGPINGECIDAPLWSYDRLTDLVAMLSRHNLRVAALENISPNFWSDILLDGPKKDAQMQDLQDLVRNMGRLGIPVLGYNFSIAGVWGWQRKPVARGNAVTAVFAIDEFDAESPVPDGMVGNMRYRLAVPGAKPQTVDEATLWSRLHWFLEKLLPVAEESRVRLAAHPDDPPVERLRGTARLVNSHAKYDRLLSLVESPANALEFCVGSLAEMPDGDVYEATRRFARRNAIAYVHFRNVRGKVPNYVETFVDDGDVDMARIVRVLHEEGYDGILVPDHVPELECPAPWHAGHAYTIGYMKALVAHADALTRSSSGSAGHRAEEPSAAAE</sequence>
<dbReference type="Gene3D" id="3.20.20.150">
    <property type="entry name" value="Divalent-metal-dependent TIM barrel enzymes"/>
    <property type="match status" value="1"/>
</dbReference>
<dbReference type="InterPro" id="IPR036237">
    <property type="entry name" value="Xyl_isomerase-like_sf"/>
</dbReference>
<evidence type="ECO:0000313" key="11">
    <source>
        <dbReference type="EMBL" id="PJR17404.1"/>
    </source>
</evidence>
<comment type="cofactor">
    <cofactor evidence="2">
        <name>Mn(2+)</name>
        <dbReference type="ChEBI" id="CHEBI:29035"/>
    </cofactor>
</comment>
<keyword evidence="10" id="KW-0456">Lyase</keyword>
<comment type="function">
    <text evidence="4">Catalyzes the dehydration of D-mannonate.</text>
</comment>
<dbReference type="GO" id="GO:0030145">
    <property type="term" value="F:manganese ion binding"/>
    <property type="evidence" value="ECO:0007669"/>
    <property type="project" value="TreeGrafter"/>
</dbReference>
<keyword evidence="8" id="KW-0408">Iron</keyword>
<reference evidence="11 12" key="1">
    <citation type="submission" date="2017-06" db="EMBL/GenBank/DDBJ databases">
        <title>Ensifer strains isolated from leguminous trees and herbs display diverse denitrification phenotypes with some acting as strong N2O sinks.</title>
        <authorList>
            <person name="Woliy K."/>
            <person name="Mania D."/>
            <person name="Bakken L.R."/>
            <person name="Frostegard A."/>
        </authorList>
    </citation>
    <scope>NUCLEOTIDE SEQUENCE [LARGE SCALE GENOMIC DNA]</scope>
    <source>
        <strain evidence="11 12">AC50a</strain>
    </source>
</reference>
<dbReference type="GO" id="GO:0042840">
    <property type="term" value="P:D-glucuronate catabolic process"/>
    <property type="evidence" value="ECO:0007669"/>
    <property type="project" value="TreeGrafter"/>
</dbReference>
<dbReference type="EMBL" id="NJGD01000001">
    <property type="protein sequence ID" value="PJR17404.1"/>
    <property type="molecule type" value="Genomic_DNA"/>
</dbReference>
<protein>
    <recommendedName>
        <fullName evidence="7">mannonate dehydratase</fullName>
        <ecNumber evidence="7">4.2.1.8</ecNumber>
    </recommendedName>
</protein>
<evidence type="ECO:0000256" key="9">
    <source>
        <dbReference type="ARBA" id="ARBA00023211"/>
    </source>
</evidence>
<organism evidence="11 12">
    <name type="scientific">Rhizobium meliloti</name>
    <name type="common">Ensifer meliloti</name>
    <name type="synonym">Sinorhizobium meliloti</name>
    <dbReference type="NCBI Taxonomy" id="382"/>
    <lineage>
        <taxon>Bacteria</taxon>
        <taxon>Pseudomonadati</taxon>
        <taxon>Pseudomonadota</taxon>
        <taxon>Alphaproteobacteria</taxon>
        <taxon>Hyphomicrobiales</taxon>
        <taxon>Rhizobiaceae</taxon>
        <taxon>Sinorhizobium/Ensifer group</taxon>
        <taxon>Sinorhizobium</taxon>
    </lineage>
</organism>
<comment type="cofactor">
    <cofactor evidence="3">
        <name>Fe(2+)</name>
        <dbReference type="ChEBI" id="CHEBI:29033"/>
    </cofactor>
</comment>
<dbReference type="SUPFAM" id="SSF51658">
    <property type="entry name" value="Xylose isomerase-like"/>
    <property type="match status" value="1"/>
</dbReference>
<dbReference type="Proteomes" id="UP000231987">
    <property type="component" value="Unassembled WGS sequence"/>
</dbReference>